<dbReference type="GO" id="GO:0005085">
    <property type="term" value="F:guanyl-nucleotide exchange factor activity"/>
    <property type="evidence" value="ECO:0007669"/>
    <property type="project" value="InterPro"/>
</dbReference>
<dbReference type="Proteomes" id="UP001488838">
    <property type="component" value="Unassembled WGS sequence"/>
</dbReference>
<evidence type="ECO:0000313" key="3">
    <source>
        <dbReference type="Proteomes" id="UP001488838"/>
    </source>
</evidence>
<evidence type="ECO:0000313" key="2">
    <source>
        <dbReference type="EMBL" id="KAK7830630.1"/>
    </source>
</evidence>
<protein>
    <recommendedName>
        <fullName evidence="1">Dedicator of cytokinesis C/D N-terminal domain-containing protein</fullName>
    </recommendedName>
</protein>
<dbReference type="GO" id="GO:0007264">
    <property type="term" value="P:small GTPase-mediated signal transduction"/>
    <property type="evidence" value="ECO:0007669"/>
    <property type="project" value="InterPro"/>
</dbReference>
<sequence length="353" mass="40064">MPLLKATHDSVDVLDLWAEVRTVAAEVRKQISAQYSGSPQLLKNLNIVGNISHHTTVPLTEAVDPVDLEDYLITHPLAVDSGPLRDLVEFPPDDIEVVYSPRDCRTLVSAVPEERFEIEIEPIFASLALYDVKEKKKLEKVLQQGDIGECAEPYMIFKEADATKNKEKLEKLKSQADQFCQRLGKYRMPFAWTAIHLMNIVSSAGSLERDSTEVEISTGERKGSWSERRNSSLVGRRSLERTTSGDDACNLTSFRPATLTVANFFKQEGDRLSDEDLYKFLADMRRPSSVLRRLRPITAQLKIDISPAPENPHYCLTPELLQVKLYPDSRVRPTREILEFPARDVYVPNTTYR</sequence>
<dbReference type="PANTHER" id="PTHR23317">
    <property type="entry name" value="DEDICATOR OF CYTOKINESIS DOCK"/>
    <property type="match status" value="1"/>
</dbReference>
<accession>A0AAW0JUM5</accession>
<dbReference type="PANTHER" id="PTHR23317:SF78">
    <property type="entry name" value="DEDICATOR OF CYTOKINESIS PROTEIN 7"/>
    <property type="match status" value="1"/>
</dbReference>
<keyword evidence="3" id="KW-1185">Reference proteome</keyword>
<dbReference type="GO" id="GO:0007409">
    <property type="term" value="P:axonogenesis"/>
    <property type="evidence" value="ECO:0007669"/>
    <property type="project" value="TreeGrafter"/>
</dbReference>
<comment type="caution">
    <text evidence="2">The sequence shown here is derived from an EMBL/GenBank/DDBJ whole genome shotgun (WGS) entry which is preliminary data.</text>
</comment>
<dbReference type="InterPro" id="IPR021816">
    <property type="entry name" value="DOCK_C/D_N"/>
</dbReference>
<evidence type="ECO:0000259" key="1">
    <source>
        <dbReference type="Pfam" id="PF11878"/>
    </source>
</evidence>
<dbReference type="AlphaFoldDB" id="A0AAW0JUM5"/>
<dbReference type="InterPro" id="IPR026791">
    <property type="entry name" value="DOCK"/>
</dbReference>
<dbReference type="Pfam" id="PF11878">
    <property type="entry name" value="DOCK_C-D_N"/>
    <property type="match status" value="1"/>
</dbReference>
<reference evidence="2 3" key="1">
    <citation type="journal article" date="2023" name="bioRxiv">
        <title>Conserved and derived expression patterns and positive selection on dental genes reveal complex evolutionary context of ever-growing rodent molars.</title>
        <authorList>
            <person name="Calamari Z.T."/>
            <person name="Song A."/>
            <person name="Cohen E."/>
            <person name="Akter M."/>
            <person name="Roy R.D."/>
            <person name="Hallikas O."/>
            <person name="Christensen M.M."/>
            <person name="Li P."/>
            <person name="Marangoni P."/>
            <person name="Jernvall J."/>
            <person name="Klein O.D."/>
        </authorList>
    </citation>
    <scope>NUCLEOTIDE SEQUENCE [LARGE SCALE GENOMIC DNA]</scope>
    <source>
        <strain evidence="2">V071</strain>
    </source>
</reference>
<organism evidence="2 3">
    <name type="scientific">Myodes glareolus</name>
    <name type="common">Bank vole</name>
    <name type="synonym">Clethrionomys glareolus</name>
    <dbReference type="NCBI Taxonomy" id="447135"/>
    <lineage>
        <taxon>Eukaryota</taxon>
        <taxon>Metazoa</taxon>
        <taxon>Chordata</taxon>
        <taxon>Craniata</taxon>
        <taxon>Vertebrata</taxon>
        <taxon>Euteleostomi</taxon>
        <taxon>Mammalia</taxon>
        <taxon>Eutheria</taxon>
        <taxon>Euarchontoglires</taxon>
        <taxon>Glires</taxon>
        <taxon>Rodentia</taxon>
        <taxon>Myomorpha</taxon>
        <taxon>Muroidea</taxon>
        <taxon>Cricetidae</taxon>
        <taxon>Arvicolinae</taxon>
        <taxon>Myodes</taxon>
    </lineage>
</organism>
<dbReference type="EMBL" id="JBBHLL010000017">
    <property type="protein sequence ID" value="KAK7830630.1"/>
    <property type="molecule type" value="Genomic_DNA"/>
</dbReference>
<feature type="domain" description="Dedicator of cytokinesis C/D N-terminal" evidence="1">
    <location>
        <begin position="61"/>
        <end position="115"/>
    </location>
</feature>
<proteinExistence type="predicted"/>
<gene>
    <name evidence="2" type="ORF">U0070_018355</name>
</gene>
<name>A0AAW0JUM5_MYOGA</name>